<comment type="caution">
    <text evidence="2">The sequence shown here is derived from an EMBL/GenBank/DDBJ whole genome shotgun (WGS) entry which is preliminary data.</text>
</comment>
<feature type="transmembrane region" description="Helical" evidence="1">
    <location>
        <begin position="55"/>
        <end position="75"/>
    </location>
</feature>
<proteinExistence type="predicted"/>
<organism evidence="2 3">
    <name type="scientific">Novipirellula caenicola</name>
    <dbReference type="NCBI Taxonomy" id="1536901"/>
    <lineage>
        <taxon>Bacteria</taxon>
        <taxon>Pseudomonadati</taxon>
        <taxon>Planctomycetota</taxon>
        <taxon>Planctomycetia</taxon>
        <taxon>Pirellulales</taxon>
        <taxon>Pirellulaceae</taxon>
        <taxon>Novipirellula</taxon>
    </lineage>
</organism>
<keyword evidence="1" id="KW-0812">Transmembrane</keyword>
<evidence type="ECO:0000313" key="3">
    <source>
        <dbReference type="Proteomes" id="UP001416858"/>
    </source>
</evidence>
<protein>
    <submittedName>
        <fullName evidence="2">Uncharacterized protein</fullName>
    </submittedName>
</protein>
<dbReference type="Proteomes" id="UP001416858">
    <property type="component" value="Unassembled WGS sequence"/>
</dbReference>
<accession>A0ABP9VH94</accession>
<keyword evidence="1" id="KW-0472">Membrane</keyword>
<evidence type="ECO:0000256" key="1">
    <source>
        <dbReference type="SAM" id="Phobius"/>
    </source>
</evidence>
<gene>
    <name evidence="2" type="ORF">Rcae01_00018</name>
</gene>
<sequence>MRFTLRALLISGGCVAVVISMLTMYGVHGILFAAINCSVAVGCLTLFSRRRALSAVCGLLYVALWCSTVVGSASVRNDAISRLQKSLLPTAVPERNVAQFDIDPVALNTQEQVQWPWFHVGAASVPCPFVIVLDHATMTETFGYSGRAHLLWIFGYTWNFAERPNWIRC</sequence>
<reference evidence="2 3" key="1">
    <citation type="submission" date="2024-02" db="EMBL/GenBank/DDBJ databases">
        <title>Rhodopirellula caenicola NBRC 110016.</title>
        <authorList>
            <person name="Ichikawa N."/>
            <person name="Katano-Makiyama Y."/>
            <person name="Hidaka K."/>
        </authorList>
    </citation>
    <scope>NUCLEOTIDE SEQUENCE [LARGE SCALE GENOMIC DNA]</scope>
    <source>
        <strain evidence="2 3">NBRC 110016</strain>
    </source>
</reference>
<keyword evidence="1" id="KW-1133">Transmembrane helix</keyword>
<keyword evidence="3" id="KW-1185">Reference proteome</keyword>
<dbReference type="EMBL" id="BAABRO010000001">
    <property type="protein sequence ID" value="GAA5504579.1"/>
    <property type="molecule type" value="Genomic_DNA"/>
</dbReference>
<feature type="transmembrane region" description="Helical" evidence="1">
    <location>
        <begin position="30"/>
        <end position="48"/>
    </location>
</feature>
<feature type="transmembrane region" description="Helical" evidence="1">
    <location>
        <begin position="7"/>
        <end position="24"/>
    </location>
</feature>
<evidence type="ECO:0000313" key="2">
    <source>
        <dbReference type="EMBL" id="GAA5504579.1"/>
    </source>
</evidence>
<name>A0ABP9VH94_9BACT</name>